<dbReference type="Pfam" id="PF00271">
    <property type="entry name" value="Helicase_C"/>
    <property type="match status" value="1"/>
</dbReference>
<dbReference type="GO" id="GO:0008094">
    <property type="term" value="F:ATP-dependent activity, acting on DNA"/>
    <property type="evidence" value="ECO:0007669"/>
    <property type="project" value="TreeGrafter"/>
</dbReference>
<evidence type="ECO:0000256" key="1">
    <source>
        <dbReference type="ARBA" id="ARBA00022741"/>
    </source>
</evidence>
<evidence type="ECO:0000259" key="5">
    <source>
        <dbReference type="PROSITE" id="PS51194"/>
    </source>
</evidence>
<dbReference type="InterPro" id="IPR049730">
    <property type="entry name" value="SNF2/RAD54-like_C"/>
</dbReference>
<feature type="region of interest" description="Disordered" evidence="4">
    <location>
        <begin position="415"/>
        <end position="453"/>
    </location>
</feature>
<protein>
    <recommendedName>
        <fullName evidence="5">Helicase C-terminal domain-containing protein</fullName>
    </recommendedName>
</protein>
<feature type="compositionally biased region" description="Low complexity" evidence="4">
    <location>
        <begin position="438"/>
        <end position="450"/>
    </location>
</feature>
<sequence length="831" mass="91774">MMHLRSPAATKRSTPTRATPVRRHGSRKTTPVKQVSIESFLGSEQGRVEEDVQFKVPFLPLSAPTTETPAAFNDGLPLYAHQQRSLYRMLQIEARDEHVSRFNFGKLDYYSKGGCLADAIGTGKTATMLALIVSEPINATLGANLLLAPSHLLAQWKAEVDKFIRPGEIDVVLGLPEVDKFIRPGEIDVVLGLRRYLAMDPRDISNRTLVLVGVDEVISSQSFHFHRGRLYPREVGHAGTPLESVDVDAMAEYTAAARYVSNAYSGPVWVTKVHLPVKPWRRVVFEEVQDLVLPGKASQDCFIQLTRRCEHVWLITATPFPAKAESIYANNQLLGFKRLRLLPHDPAFDEIKRKLYLRNCAQVKQDAITDKIRVTQTYISVALHPHEHLLCRIEKVLAGSTDALASSIKDAFQDTGGVPDEEANGHSARKTSGKKRAAAAALPSPTPASSDWGSPFWGERFTSARQSCVHVGVSDRILERDHPQLKSPPVNSAAALAAALIPIKIPREIYRDELYALDREISVANMRKREVDVMEAATRNTVAILRVLLNQPSHVQVVVFTMWKRALRVVEQALTKSGISCAVFLEHQSSETKSAHVQSFVRGETKVLLLHALTSASGINLQVAAQVIFLDPVGFDPVQASALEAQAIGRVLRMGQTHTEVAVVRFVAEHTLEATLYDEVHAAAQRASADEDQFFDGANGEYVCADFAAPLRRVIRMEVRPDRVSTATTAAAPADEEIAMVGAMSLEQIINQRVESAAAQGEVFDLTEDADESLHAQLERARQAEQQRQSRKRIRSSPEEAAPSWSSLQAAYHHQVTVKQERSHVPSGEDA</sequence>
<evidence type="ECO:0000256" key="3">
    <source>
        <dbReference type="ARBA" id="ARBA00022840"/>
    </source>
</evidence>
<dbReference type="Pfam" id="PF00176">
    <property type="entry name" value="SNF2-rel_dom"/>
    <property type="match status" value="1"/>
</dbReference>
<dbReference type="GO" id="GO:0016787">
    <property type="term" value="F:hydrolase activity"/>
    <property type="evidence" value="ECO:0007669"/>
    <property type="project" value="UniProtKB-KW"/>
</dbReference>
<feature type="compositionally biased region" description="Basic residues" evidence="4">
    <location>
        <begin position="427"/>
        <end position="437"/>
    </location>
</feature>
<dbReference type="GO" id="GO:0006281">
    <property type="term" value="P:DNA repair"/>
    <property type="evidence" value="ECO:0007669"/>
    <property type="project" value="TreeGrafter"/>
</dbReference>
<dbReference type="PROSITE" id="PS51194">
    <property type="entry name" value="HELICASE_CTER"/>
    <property type="match status" value="1"/>
</dbReference>
<dbReference type="InterPro" id="IPR050628">
    <property type="entry name" value="SNF2_RAD54_helicase_TF"/>
</dbReference>
<evidence type="ECO:0000256" key="2">
    <source>
        <dbReference type="ARBA" id="ARBA00022801"/>
    </source>
</evidence>
<dbReference type="PANTHER" id="PTHR45626:SF22">
    <property type="entry name" value="DNA REPAIR PROTEIN RAD5"/>
    <property type="match status" value="1"/>
</dbReference>
<gene>
    <name evidence="6" type="ORF">P43SY_004333</name>
</gene>
<organism evidence="6 7">
    <name type="scientific">Pythium insidiosum</name>
    <name type="common">Pythiosis disease agent</name>
    <dbReference type="NCBI Taxonomy" id="114742"/>
    <lineage>
        <taxon>Eukaryota</taxon>
        <taxon>Sar</taxon>
        <taxon>Stramenopiles</taxon>
        <taxon>Oomycota</taxon>
        <taxon>Peronosporomycetes</taxon>
        <taxon>Pythiales</taxon>
        <taxon>Pythiaceae</taxon>
        <taxon>Pythium</taxon>
    </lineage>
</organism>
<dbReference type="SMART" id="SM00490">
    <property type="entry name" value="HELICc"/>
    <property type="match status" value="1"/>
</dbReference>
<keyword evidence="7" id="KW-1185">Reference proteome</keyword>
<feature type="region of interest" description="Disordered" evidence="4">
    <location>
        <begin position="1"/>
        <end position="32"/>
    </location>
</feature>
<name>A0AAD5LAK4_PYTIN</name>
<dbReference type="EMBL" id="JAKCXM010000643">
    <property type="protein sequence ID" value="KAJ0392398.1"/>
    <property type="molecule type" value="Genomic_DNA"/>
</dbReference>
<dbReference type="InterPro" id="IPR001650">
    <property type="entry name" value="Helicase_C-like"/>
</dbReference>
<evidence type="ECO:0000313" key="6">
    <source>
        <dbReference type="EMBL" id="KAJ0392398.1"/>
    </source>
</evidence>
<reference evidence="6" key="1">
    <citation type="submission" date="2021-12" db="EMBL/GenBank/DDBJ databases">
        <title>Prjna785345.</title>
        <authorList>
            <person name="Rujirawat T."/>
            <person name="Krajaejun T."/>
        </authorList>
    </citation>
    <scope>NUCLEOTIDE SEQUENCE</scope>
    <source>
        <strain evidence="6">Pi057C3</strain>
    </source>
</reference>
<evidence type="ECO:0000313" key="7">
    <source>
        <dbReference type="Proteomes" id="UP001209570"/>
    </source>
</evidence>
<dbReference type="SMART" id="SM00487">
    <property type="entry name" value="DEXDc"/>
    <property type="match status" value="1"/>
</dbReference>
<dbReference type="InterPro" id="IPR014001">
    <property type="entry name" value="Helicase_ATP-bd"/>
</dbReference>
<dbReference type="Gene3D" id="3.40.50.300">
    <property type="entry name" value="P-loop containing nucleotide triphosphate hydrolases"/>
    <property type="match status" value="2"/>
</dbReference>
<proteinExistence type="predicted"/>
<evidence type="ECO:0000256" key="4">
    <source>
        <dbReference type="SAM" id="MobiDB-lite"/>
    </source>
</evidence>
<keyword evidence="1" id="KW-0547">Nucleotide-binding</keyword>
<feature type="domain" description="Helicase C-terminal" evidence="5">
    <location>
        <begin position="543"/>
        <end position="702"/>
    </location>
</feature>
<dbReference type="AlphaFoldDB" id="A0AAD5LAK4"/>
<dbReference type="SUPFAM" id="SSF52540">
    <property type="entry name" value="P-loop containing nucleoside triphosphate hydrolases"/>
    <property type="match status" value="2"/>
</dbReference>
<dbReference type="Proteomes" id="UP001209570">
    <property type="component" value="Unassembled WGS sequence"/>
</dbReference>
<dbReference type="CDD" id="cd18793">
    <property type="entry name" value="SF2_C_SNF"/>
    <property type="match status" value="1"/>
</dbReference>
<accession>A0AAD5LAK4</accession>
<keyword evidence="3" id="KW-0067">ATP-binding</keyword>
<keyword evidence="2" id="KW-0378">Hydrolase</keyword>
<dbReference type="PANTHER" id="PTHR45626">
    <property type="entry name" value="TRANSCRIPTION TERMINATION FACTOR 2-RELATED"/>
    <property type="match status" value="1"/>
</dbReference>
<feature type="region of interest" description="Disordered" evidence="4">
    <location>
        <begin position="778"/>
        <end position="831"/>
    </location>
</feature>
<dbReference type="GO" id="GO:0005634">
    <property type="term" value="C:nucleus"/>
    <property type="evidence" value="ECO:0007669"/>
    <property type="project" value="TreeGrafter"/>
</dbReference>
<comment type="caution">
    <text evidence="6">The sequence shown here is derived from an EMBL/GenBank/DDBJ whole genome shotgun (WGS) entry which is preliminary data.</text>
</comment>
<dbReference type="InterPro" id="IPR000330">
    <property type="entry name" value="SNF2_N"/>
</dbReference>
<dbReference type="InterPro" id="IPR027417">
    <property type="entry name" value="P-loop_NTPase"/>
</dbReference>
<dbReference type="GO" id="GO:0005524">
    <property type="term" value="F:ATP binding"/>
    <property type="evidence" value="ECO:0007669"/>
    <property type="project" value="UniProtKB-KW"/>
</dbReference>